<evidence type="ECO:0000256" key="12">
    <source>
        <dbReference type="ARBA" id="ARBA00023125"/>
    </source>
</evidence>
<keyword evidence="19" id="KW-1185">Reference proteome</keyword>
<keyword evidence="2" id="KW-0963">Cytoplasm</keyword>
<dbReference type="InterPro" id="IPR003439">
    <property type="entry name" value="ABC_transporter-like_ATP-bd"/>
</dbReference>
<organism evidence="18 19">
    <name type="scientific">Ruminococcus gauvreauii</name>
    <dbReference type="NCBI Taxonomy" id="438033"/>
    <lineage>
        <taxon>Bacteria</taxon>
        <taxon>Bacillati</taxon>
        <taxon>Bacillota</taxon>
        <taxon>Clostridia</taxon>
        <taxon>Eubacteriales</taxon>
        <taxon>Oscillospiraceae</taxon>
        <taxon>Ruminococcus</taxon>
    </lineage>
</organism>
<reference evidence="18" key="1">
    <citation type="journal article" date="2022" name="Cell">
        <title>Design, construction, and in vivo augmentation of a complex gut microbiome.</title>
        <authorList>
            <person name="Cheng A.G."/>
            <person name="Ho P.Y."/>
            <person name="Aranda-Diaz A."/>
            <person name="Jain S."/>
            <person name="Yu F.B."/>
            <person name="Meng X."/>
            <person name="Wang M."/>
            <person name="Iakiviak M."/>
            <person name="Nagashima K."/>
            <person name="Zhao A."/>
            <person name="Murugkar P."/>
            <person name="Patil A."/>
            <person name="Atabakhsh K."/>
            <person name="Weakley A."/>
            <person name="Yan J."/>
            <person name="Brumbaugh A.R."/>
            <person name="Higginbottom S."/>
            <person name="Dimas A."/>
            <person name="Shiver A.L."/>
            <person name="Deutschbauer A."/>
            <person name="Neff N."/>
            <person name="Sonnenburg J.L."/>
            <person name="Huang K.C."/>
            <person name="Fischbach M.A."/>
        </authorList>
    </citation>
    <scope>NUCLEOTIDE SEQUENCE</scope>
    <source>
        <strain evidence="18">DSM 19829</strain>
    </source>
</reference>
<dbReference type="RefSeq" id="WP_028527807.1">
    <property type="nucleotide sequence ID" value="NZ_CABLBR010000005.1"/>
</dbReference>
<dbReference type="Pfam" id="PF00005">
    <property type="entry name" value="ABC_tran"/>
    <property type="match status" value="1"/>
</dbReference>
<protein>
    <recommendedName>
        <fullName evidence="15">UvrABC system protein A</fullName>
    </recommendedName>
    <alternativeName>
        <fullName evidence="16">Excinuclease ABC subunit A</fullName>
    </alternativeName>
</protein>
<evidence type="ECO:0000256" key="13">
    <source>
        <dbReference type="ARBA" id="ARBA00023204"/>
    </source>
</evidence>
<evidence type="ECO:0000256" key="2">
    <source>
        <dbReference type="ARBA" id="ARBA00022490"/>
    </source>
</evidence>
<dbReference type="Gene3D" id="1.10.8.280">
    <property type="entry name" value="ABC transporter ATPase domain-like"/>
    <property type="match status" value="1"/>
</dbReference>
<keyword evidence="3" id="KW-0479">Metal-binding</keyword>
<dbReference type="PROSITE" id="PS00211">
    <property type="entry name" value="ABC_TRANSPORTER_1"/>
    <property type="match status" value="2"/>
</dbReference>
<dbReference type="InterPro" id="IPR027417">
    <property type="entry name" value="P-loop_NTPase"/>
</dbReference>
<dbReference type="PROSITE" id="PS50893">
    <property type="entry name" value="ABC_TRANSPORTER_2"/>
    <property type="match status" value="2"/>
</dbReference>
<keyword evidence="6" id="KW-0227">DNA damage</keyword>
<evidence type="ECO:0000259" key="17">
    <source>
        <dbReference type="PROSITE" id="PS50893"/>
    </source>
</evidence>
<accession>A0ABY5VGB3</accession>
<evidence type="ECO:0000256" key="11">
    <source>
        <dbReference type="ARBA" id="ARBA00022881"/>
    </source>
</evidence>
<evidence type="ECO:0000256" key="14">
    <source>
        <dbReference type="ARBA" id="ARBA00038000"/>
    </source>
</evidence>
<keyword evidence="5" id="KW-0547">Nucleotide-binding</keyword>
<keyword evidence="13" id="KW-0234">DNA repair</keyword>
<sequence length="805" mass="89037">MDHIKITGAHEGCLKNISLKIPKHTLAVFTGLSGSGKSTLLVDVLFQECQRQYLEAMSFQGIQKPKVERIQGTSPAILISQTDANKNIRSTVGTQTDVYTDLRMIFEKLGVRNCPHCGTVISSADCREEVKKAGNDFYVYMYCSKCGRRMDKITRTHFSFNTKEGACPACEGLGYIHTIKKDCVVDEKLSLEDGAVRYWEKQYGRYQTSVLYKAFAHYNLPVPTGIPVRQFSSMEKTILYEGVESDTLRRAFPDLNPPRNAASGRFEGVLPILWRRLSEKGGDVSKLSAYFDVTTCPDCEGERLCKLSRSITVNGTRLPELSVFSLEKLYQWVSELADSLSEQQSEFVNAYLLDIKTKLVRFINVGLGYLSLDRQTITLSGGELQRLRLAAALDSELSGIIYILDEPTAGLHPRDTAGLIAILKKLRDLGNTVLVIEHDVDVMEAADYIIDMGPGSGRYGGEVIATGTLKEIKQQKNSVTGSYLRSPTPGKTVFRKRTGTIRIEDADKYNLKKVSVSVPTGCITSVTGPSGSGKSTLIFGVLARGLPDFEHNRVIGLEQFDRIIKIEQSSITRMKRSNTATYTEVYTDIRSVFAGTQAAKKAGFTAKYFSFNSPGGRCENCEGLGRVNNNMLFFANTDVVCPVCRGNQFQPAVLAVTYKDCSIRDVLSLSVNEALEIFAEHQRIRKTLALLQDVGLGYLLLGQSLVTLSGGECQRLKLARELIGSSSETRNLYLLDEPTAGLHPKDVEHFLVLLNRLADNGNTVVVVEHNQQLIRNSDWIIDLGPTGGDKGGYIIFEGTPKEKMS</sequence>
<keyword evidence="4" id="KW-0677">Repeat</keyword>
<evidence type="ECO:0000313" key="18">
    <source>
        <dbReference type="EMBL" id="UWP59605.1"/>
    </source>
</evidence>
<dbReference type="Gene3D" id="1.20.1580.10">
    <property type="entry name" value="ABC transporter ATPase like domain"/>
    <property type="match status" value="2"/>
</dbReference>
<gene>
    <name evidence="18" type="ORF">NQ502_00660</name>
</gene>
<evidence type="ECO:0000256" key="7">
    <source>
        <dbReference type="ARBA" id="ARBA00022769"/>
    </source>
</evidence>
<evidence type="ECO:0000256" key="5">
    <source>
        <dbReference type="ARBA" id="ARBA00022741"/>
    </source>
</evidence>
<keyword evidence="10" id="KW-0067">ATP-binding</keyword>
<keyword evidence="8" id="KW-0863">Zinc-finger</keyword>
<keyword evidence="12" id="KW-0238">DNA-binding</keyword>
<dbReference type="Pfam" id="PF17755">
    <property type="entry name" value="UvrA_DNA-bind"/>
    <property type="match status" value="1"/>
</dbReference>
<dbReference type="Proteomes" id="UP001060164">
    <property type="component" value="Chromosome"/>
</dbReference>
<evidence type="ECO:0000256" key="6">
    <source>
        <dbReference type="ARBA" id="ARBA00022763"/>
    </source>
</evidence>
<keyword evidence="11" id="KW-0267">Excision nuclease</keyword>
<feature type="domain" description="ABC transporter" evidence="17">
    <location>
        <begin position="496"/>
        <end position="805"/>
    </location>
</feature>
<keyword evidence="9" id="KW-0862">Zinc</keyword>
<dbReference type="PANTHER" id="PTHR43152">
    <property type="entry name" value="UVRABC SYSTEM PROTEIN A"/>
    <property type="match status" value="1"/>
</dbReference>
<dbReference type="PANTHER" id="PTHR43152:SF3">
    <property type="entry name" value="UVRABC SYSTEM PROTEIN A"/>
    <property type="match status" value="1"/>
</dbReference>
<evidence type="ECO:0000256" key="9">
    <source>
        <dbReference type="ARBA" id="ARBA00022833"/>
    </source>
</evidence>
<evidence type="ECO:0000256" key="15">
    <source>
        <dbReference type="ARBA" id="ARBA00039316"/>
    </source>
</evidence>
<dbReference type="Gene3D" id="3.40.50.300">
    <property type="entry name" value="P-loop containing nucleotide triphosphate hydrolases"/>
    <property type="match status" value="2"/>
</dbReference>
<proteinExistence type="inferred from homology"/>
<evidence type="ECO:0000256" key="16">
    <source>
        <dbReference type="ARBA" id="ARBA00042156"/>
    </source>
</evidence>
<dbReference type="EMBL" id="CP102290">
    <property type="protein sequence ID" value="UWP59605.1"/>
    <property type="molecule type" value="Genomic_DNA"/>
</dbReference>
<dbReference type="InterPro" id="IPR041552">
    <property type="entry name" value="UvrA_DNA-bd"/>
</dbReference>
<dbReference type="SUPFAM" id="SSF52540">
    <property type="entry name" value="P-loop containing nucleoside triphosphate hydrolases"/>
    <property type="match status" value="2"/>
</dbReference>
<evidence type="ECO:0000256" key="8">
    <source>
        <dbReference type="ARBA" id="ARBA00022771"/>
    </source>
</evidence>
<evidence type="ECO:0000256" key="3">
    <source>
        <dbReference type="ARBA" id="ARBA00022723"/>
    </source>
</evidence>
<dbReference type="InterPro" id="IPR017871">
    <property type="entry name" value="ABC_transporter-like_CS"/>
</dbReference>
<comment type="subcellular location">
    <subcellularLocation>
        <location evidence="1">Cytoplasm</location>
    </subcellularLocation>
</comment>
<keyword evidence="7" id="KW-0228">DNA excision</keyword>
<evidence type="ECO:0000256" key="1">
    <source>
        <dbReference type="ARBA" id="ARBA00004496"/>
    </source>
</evidence>
<evidence type="ECO:0000313" key="19">
    <source>
        <dbReference type="Proteomes" id="UP001060164"/>
    </source>
</evidence>
<comment type="similarity">
    <text evidence="14">Belongs to the ABC transporter superfamily. UvrA family.</text>
</comment>
<evidence type="ECO:0000256" key="4">
    <source>
        <dbReference type="ARBA" id="ARBA00022737"/>
    </source>
</evidence>
<name>A0ABY5VGB3_9FIRM</name>
<evidence type="ECO:0000256" key="10">
    <source>
        <dbReference type="ARBA" id="ARBA00022840"/>
    </source>
</evidence>
<feature type="domain" description="ABC transporter" evidence="17">
    <location>
        <begin position="243"/>
        <end position="479"/>
    </location>
</feature>